<dbReference type="EMBL" id="FNMV01000010">
    <property type="protein sequence ID" value="SDX46092.1"/>
    <property type="molecule type" value="Genomic_DNA"/>
</dbReference>
<dbReference type="InterPro" id="IPR005097">
    <property type="entry name" value="Sacchrp_dh_NADP-bd"/>
</dbReference>
<dbReference type="SUPFAM" id="SSF51735">
    <property type="entry name" value="NAD(P)-binding Rossmann-fold domains"/>
    <property type="match status" value="1"/>
</dbReference>
<evidence type="ECO:0000256" key="1">
    <source>
        <dbReference type="ARBA" id="ARBA00023002"/>
    </source>
</evidence>
<name>A0A1H3BVR0_9FLAO</name>
<sequence length="383" mass="42271">MKKHFNIIIAGAGGIAEAVGLLLMEWSEVTPSLFIGNRTLSKAEKVAQWIEEGSTKKGEIKAFLLPENGHTDEMQKLFFKADIILDCLPGSQAPKMAQFAKDFGMHYANLTEYVAETEKIMALASDAKTGFVLQTGLAPGYIDLLAHGLFQEFCNDFDVHKVDKLEFKVGALTNHAVAPHFYGFTWSPVGVATEYLKDAIVLRDYKKTTLAALSERASIIIDGITYDEDLTSGGAADLPDALSGKVRSLDYKTLRHPGHYDWVQEQLPELGNPINAIKDLQKKMEDAIPHIEDDQIVLYAAVQGKDVTGVLRRREIAKRILPQKVGNHQLRAIQTTTAAPLAQAAQLLLENSHAGVLLQSQIDPKRFLNGIYVSRVYGKNETL</sequence>
<gene>
    <name evidence="4" type="ORF">SAMN05444338_110135</name>
</gene>
<dbReference type="Proteomes" id="UP000198569">
    <property type="component" value="Unassembled WGS sequence"/>
</dbReference>
<keyword evidence="1" id="KW-0560">Oxidoreductase</keyword>
<dbReference type="OrthoDB" id="9769367at2"/>
<feature type="domain" description="Saccharopine dehydrogenase-like C-terminal" evidence="3">
    <location>
        <begin position="136"/>
        <end position="366"/>
    </location>
</feature>
<dbReference type="Pfam" id="PF03435">
    <property type="entry name" value="Sacchrp_dh_NADP"/>
    <property type="match status" value="1"/>
</dbReference>
<organism evidence="4 5">
    <name type="scientific">Flavobacterium degerlachei</name>
    <dbReference type="NCBI Taxonomy" id="229203"/>
    <lineage>
        <taxon>Bacteria</taxon>
        <taxon>Pseudomonadati</taxon>
        <taxon>Bacteroidota</taxon>
        <taxon>Flavobacteriia</taxon>
        <taxon>Flavobacteriales</taxon>
        <taxon>Flavobacteriaceae</taxon>
        <taxon>Flavobacterium</taxon>
    </lineage>
</organism>
<dbReference type="PANTHER" id="PTHR11133">
    <property type="entry name" value="SACCHAROPINE DEHYDROGENASE"/>
    <property type="match status" value="1"/>
</dbReference>
<dbReference type="STRING" id="229203.SAMN05444338_110135"/>
<reference evidence="5" key="1">
    <citation type="submission" date="2016-10" db="EMBL/GenBank/DDBJ databases">
        <authorList>
            <person name="Varghese N."/>
            <person name="Submissions S."/>
        </authorList>
    </citation>
    <scope>NUCLEOTIDE SEQUENCE [LARGE SCALE GENOMIC DNA]</scope>
    <source>
        <strain evidence="5">DSM 15718</strain>
    </source>
</reference>
<feature type="domain" description="Saccharopine dehydrogenase NADP binding" evidence="2">
    <location>
        <begin position="7"/>
        <end position="129"/>
    </location>
</feature>
<proteinExistence type="predicted"/>
<protein>
    <submittedName>
        <fullName evidence="4">Saccharopine dehydrogenase, NADP-dependent</fullName>
    </submittedName>
</protein>
<keyword evidence="5" id="KW-1185">Reference proteome</keyword>
<evidence type="ECO:0000259" key="2">
    <source>
        <dbReference type="Pfam" id="PF03435"/>
    </source>
</evidence>
<evidence type="ECO:0000313" key="4">
    <source>
        <dbReference type="EMBL" id="SDX46092.1"/>
    </source>
</evidence>
<dbReference type="InterPro" id="IPR032095">
    <property type="entry name" value="Sacchrp_dh-like_C"/>
</dbReference>
<dbReference type="PANTHER" id="PTHR11133:SF22">
    <property type="entry name" value="ALPHA-AMINOADIPIC SEMIALDEHYDE SYNTHASE, MITOCHONDRIAL"/>
    <property type="match status" value="1"/>
</dbReference>
<dbReference type="Gene3D" id="3.40.50.720">
    <property type="entry name" value="NAD(P)-binding Rossmann-like Domain"/>
    <property type="match status" value="1"/>
</dbReference>
<evidence type="ECO:0000259" key="3">
    <source>
        <dbReference type="Pfam" id="PF16653"/>
    </source>
</evidence>
<evidence type="ECO:0000313" key="5">
    <source>
        <dbReference type="Proteomes" id="UP000198569"/>
    </source>
</evidence>
<dbReference type="SUPFAM" id="SSF55347">
    <property type="entry name" value="Glyceraldehyde-3-phosphate dehydrogenase-like, C-terminal domain"/>
    <property type="match status" value="1"/>
</dbReference>
<dbReference type="Gene3D" id="3.30.360.10">
    <property type="entry name" value="Dihydrodipicolinate Reductase, domain 2"/>
    <property type="match status" value="1"/>
</dbReference>
<dbReference type="InterPro" id="IPR051168">
    <property type="entry name" value="AASS"/>
</dbReference>
<dbReference type="InterPro" id="IPR036291">
    <property type="entry name" value="NAD(P)-bd_dom_sf"/>
</dbReference>
<dbReference type="GO" id="GO:0016491">
    <property type="term" value="F:oxidoreductase activity"/>
    <property type="evidence" value="ECO:0007669"/>
    <property type="project" value="UniProtKB-KW"/>
</dbReference>
<accession>A0A1H3BVR0</accession>
<dbReference type="RefSeq" id="WP_091433419.1">
    <property type="nucleotide sequence ID" value="NZ_FNMV01000010.1"/>
</dbReference>
<dbReference type="AlphaFoldDB" id="A0A1H3BVR0"/>
<dbReference type="Pfam" id="PF16653">
    <property type="entry name" value="Sacchrp_dh_C"/>
    <property type="match status" value="1"/>
</dbReference>